<evidence type="ECO:0000313" key="2">
    <source>
        <dbReference type="EMBL" id="RWU18158.1"/>
    </source>
</evidence>
<dbReference type="InterPro" id="IPR046673">
    <property type="entry name" value="ToxA_N"/>
</dbReference>
<dbReference type="Proteomes" id="UP000288983">
    <property type="component" value="Unassembled WGS sequence"/>
</dbReference>
<accession>A0A443ZGY6</accession>
<evidence type="ECO:0000259" key="1">
    <source>
        <dbReference type="Pfam" id="PF20178"/>
    </source>
</evidence>
<gene>
    <name evidence="2" type="ORF">DM813_26215</name>
</gene>
<dbReference type="EMBL" id="QJRG01000049">
    <property type="protein sequence ID" value="RWU18158.1"/>
    <property type="molecule type" value="Genomic_DNA"/>
</dbReference>
<dbReference type="Pfam" id="PF20178">
    <property type="entry name" value="ToxA_N"/>
    <property type="match status" value="1"/>
</dbReference>
<sequence>MIDLHAVECLINDCGPMLLDHYQRALTSFWCETAPSGLTPWQWYADYLRQHFKTATDASYDTGTLSHAAAAMASLVYLYPTPQERAAWPNTGNLVVEHLELDTSTSAYLDVDLASALLLERRDTVTGLVNTLIYSTSGQLVPIASRQALFDALGRLWPTLTASRPALHLIPDSSNNFEAQARGVLQQQMRTAAALAHQYQSEYSAPLMSLELDRLSSMIDLCNAAEQTLRTQLVEQLPDWLRNTKGPALRRYGAMLLAVAQCYEDADGQFWLDGISDAETFSYRHLTRQIAIDHPGNDLDVRDVVIINYQVQAAAIPGQDSLIFDGTIRPVRFSLAQLAIGNLGLLAPGRIELTSASAQVLPTWMDERYLRQLVSTLDIGSTYPQMLKEKLLEDAAQREQRQRLLAAQLRSQIPAFAMELHLRDNTVGEAAVEGISQVFLSSPSPTPSPWVMRPLGLLSQPGATSDLLHNAWLLEPHHPDKGPCVLYRPLHPQPLLEFPDRLALLVAIGMPGELQDDLLQRLPETSRRIYAHGGFQEPHLYQAVEDDFAVPWGTPAPVELAIETPVSDIGTALYLACVEETIRHFEAQSTSTEATRWKRWQTLGWLLFNTLLPLAGDTLAKAAWLVQMSIALATFTNADAQRDPVGHRTSLINLLVNVAVLLFSHASARLSQDLQRVEPLPAMAPDQPLLPLLPTPISESPLEFGWSRPDHQLDTTQRTALKKLQAEIPLAELGPPVPSGPMQGLYLHNDQLWASLDNKVYKVEIDPVREQPRIVGSSDTDEPGPWLTQDEVGRWRLDLMLRLRGGMPLGKQLAHAEQQAALSNRALKMELDVGLKQMKEGKTERDLALELASRVTDASHLRQLLTKTQGYARFFSDLLQTLEQSNSINPIKDYKIVRATALYEYVRCEQTGYGLLKKLYHPLRAQLAGLSNQHPAFEDISTADSRIITERLDVMGPLLDQLILAAAKMTEARRQLNRLASRRQAKITELNEWVLTTREKASEHLVWRFLRVENNFNRLSLLHPLNDLATFWLDRAWKNLNLGIAQRLHLSDVEQPVVELNVRILRSIAEQLDVTLRQLDNITPLLNNDGALHVLSELRQDVEQVANGVRQDLTDFPDYPSYSTLNQLRSRAPGLIETTDHGLLLAEPRVGDDTLVDIPGPDNKTPARTYRREQDDWVEVPSVPAPGPSQSTSRSLKRVLKDSRQRMANARTTLHSLQLSTAASYLPVEIEELLTHQQTLLETERQAIEQHLTNDNQTDEARRNDDAALIMKSLDELAQTLNTQAVVLRTQAALRQNPRMGEVQYLIDRGQVQVRVIGQRHQLLKVKGRPDDFLDEYEISHQDKSLWYAHFHYPAMDTARENFIVGHLKTAAQRHAGGASDSSTGNAVAVYRAPITSASAAKYFFGL</sequence>
<protein>
    <recommendedName>
        <fullName evidence="1">Dermonecrotic toxin N-terminal domain-containing protein</fullName>
    </recommendedName>
</protein>
<dbReference type="RefSeq" id="WP_128326273.1">
    <property type="nucleotide sequence ID" value="NZ_QJRG01000049.1"/>
</dbReference>
<evidence type="ECO:0000313" key="3">
    <source>
        <dbReference type="Proteomes" id="UP000288983"/>
    </source>
</evidence>
<comment type="caution">
    <text evidence="2">The sequence shown here is derived from an EMBL/GenBank/DDBJ whole genome shotgun (WGS) entry which is preliminary data.</text>
</comment>
<proteinExistence type="predicted"/>
<organism evidence="2 3">
    <name type="scientific">Pseudomonas alkylphenolica</name>
    <dbReference type="NCBI Taxonomy" id="237609"/>
    <lineage>
        <taxon>Bacteria</taxon>
        <taxon>Pseudomonadati</taxon>
        <taxon>Pseudomonadota</taxon>
        <taxon>Gammaproteobacteria</taxon>
        <taxon>Pseudomonadales</taxon>
        <taxon>Pseudomonadaceae</taxon>
        <taxon>Pseudomonas</taxon>
    </lineage>
</organism>
<reference evidence="2 3" key="1">
    <citation type="submission" date="2018-06" db="EMBL/GenBank/DDBJ databases">
        <title>Bacteria isolated from soil of Wuhan.</title>
        <authorList>
            <person name="Wei X."/>
            <person name="Chunhua H."/>
        </authorList>
    </citation>
    <scope>NUCLEOTIDE SEQUENCE [LARGE SCALE GENOMIC DNA]</scope>
    <source>
        <strain evidence="3">xwS2</strain>
    </source>
</reference>
<feature type="domain" description="Dermonecrotic toxin N-terminal" evidence="1">
    <location>
        <begin position="273"/>
        <end position="508"/>
    </location>
</feature>
<name>A0A443ZGY6_9PSED</name>
<dbReference type="OrthoDB" id="7003488at2"/>